<evidence type="ECO:0000313" key="2">
    <source>
        <dbReference type="EMBL" id="GEU49616.1"/>
    </source>
</evidence>
<name>A0A6L2KJT9_TANCI</name>
<dbReference type="EMBL" id="BKCJ010002590">
    <property type="protein sequence ID" value="GEU49616.1"/>
    <property type="molecule type" value="Genomic_DNA"/>
</dbReference>
<feature type="region of interest" description="Disordered" evidence="1">
    <location>
        <begin position="30"/>
        <end position="121"/>
    </location>
</feature>
<accession>A0A6L2KJT9</accession>
<evidence type="ECO:0000256" key="1">
    <source>
        <dbReference type="SAM" id="MobiDB-lite"/>
    </source>
</evidence>
<feature type="compositionally biased region" description="Polar residues" evidence="1">
    <location>
        <begin position="269"/>
        <end position="282"/>
    </location>
</feature>
<comment type="caution">
    <text evidence="2">The sequence shown here is derived from an EMBL/GenBank/DDBJ whole genome shotgun (WGS) entry which is preliminary data.</text>
</comment>
<feature type="compositionally biased region" description="Low complexity" evidence="1">
    <location>
        <begin position="376"/>
        <end position="388"/>
    </location>
</feature>
<proteinExistence type="predicted"/>
<protein>
    <submittedName>
        <fullName evidence="2">Uncharacterized protein</fullName>
    </submittedName>
</protein>
<feature type="compositionally biased region" description="Low complexity" evidence="1">
    <location>
        <begin position="283"/>
        <end position="296"/>
    </location>
</feature>
<feature type="region of interest" description="Disordered" evidence="1">
    <location>
        <begin position="376"/>
        <end position="413"/>
    </location>
</feature>
<sequence length="624" mass="68694">MTKPCSSFSANCLNAGLLKRMVEKYLEEGATESLKATKDTKPKATKATKPAGDKASTLTSTQPAKPKPAPTQPSQAVPEKKQKLVKETPDEPSPAKRSKAVLVGKIRKPKSPLKEPDSGRIQPLLDVQGKVKEKVIDEQAAHNILTLLTPKNKSPVDQFIFQRRTPILTEAFRHVESPSLDTELPLTDSETESDNVASKIDTRDQDEGQTGPNLGDHDKGPAGQNPVIPEEPASSTRTLPSLQNLKKELSFTDQFFVEKQQKEEPVKTNAKTETSQSGSPLPTSTATTSAVMTTTTIPPPPPQPQQSTINPTLVKRIDELEQHMANLLQYNLALEESDLPTVDMKEILQQQMFEDKSYEAHEDYKKLYDVLENTSGSAQQQGSKASTGISRTQELSTTDSLIQDDSIPDEQERPATPKLAWTIPSSTVLDVENNWAIALVLAYETPTENSLLVKTGDRMNFVNCILTKCHSLLVPDGGVSQDAHRSSCWTNPEGDQVRIDVNRPLPLGGSSGHVTIQTQFFFNKDLEYLRYGSKGSSLALSISKMKAASYPDFGLELLVSEQMWIDDVHASPSRRKKSEQPCGFSVSSKLKPTLDTGHLNHLPGSDKRMLSTTVKLWTRNLVIR</sequence>
<gene>
    <name evidence="2" type="ORF">Tci_021594</name>
</gene>
<feature type="compositionally biased region" description="Polar residues" evidence="1">
    <location>
        <begin position="389"/>
        <end position="403"/>
    </location>
</feature>
<dbReference type="AlphaFoldDB" id="A0A6L2KJT9"/>
<feature type="region of interest" description="Disordered" evidence="1">
    <location>
        <begin position="179"/>
        <end position="239"/>
    </location>
</feature>
<organism evidence="2">
    <name type="scientific">Tanacetum cinerariifolium</name>
    <name type="common">Dalmatian daisy</name>
    <name type="synonym">Chrysanthemum cinerariifolium</name>
    <dbReference type="NCBI Taxonomy" id="118510"/>
    <lineage>
        <taxon>Eukaryota</taxon>
        <taxon>Viridiplantae</taxon>
        <taxon>Streptophyta</taxon>
        <taxon>Embryophyta</taxon>
        <taxon>Tracheophyta</taxon>
        <taxon>Spermatophyta</taxon>
        <taxon>Magnoliopsida</taxon>
        <taxon>eudicotyledons</taxon>
        <taxon>Gunneridae</taxon>
        <taxon>Pentapetalae</taxon>
        <taxon>asterids</taxon>
        <taxon>campanulids</taxon>
        <taxon>Asterales</taxon>
        <taxon>Asteraceae</taxon>
        <taxon>Asteroideae</taxon>
        <taxon>Anthemideae</taxon>
        <taxon>Anthemidinae</taxon>
        <taxon>Tanacetum</taxon>
    </lineage>
</organism>
<feature type="region of interest" description="Disordered" evidence="1">
    <location>
        <begin position="257"/>
        <end position="308"/>
    </location>
</feature>
<feature type="compositionally biased region" description="Basic and acidic residues" evidence="1">
    <location>
        <begin position="78"/>
        <end position="89"/>
    </location>
</feature>
<feature type="compositionally biased region" description="Low complexity" evidence="1">
    <location>
        <begin position="45"/>
        <end position="64"/>
    </location>
</feature>
<reference evidence="2" key="1">
    <citation type="journal article" date="2019" name="Sci. Rep.">
        <title>Draft genome of Tanacetum cinerariifolium, the natural source of mosquito coil.</title>
        <authorList>
            <person name="Yamashiro T."/>
            <person name="Shiraishi A."/>
            <person name="Satake H."/>
            <person name="Nakayama K."/>
        </authorList>
    </citation>
    <scope>NUCLEOTIDE SEQUENCE</scope>
</reference>